<keyword evidence="3" id="KW-0223">Dioxygenase</keyword>
<keyword evidence="4 5" id="KW-0408">Iron</keyword>
<dbReference type="GO" id="GO:0016121">
    <property type="term" value="P:carotene catabolic process"/>
    <property type="evidence" value="ECO:0007669"/>
    <property type="project" value="TreeGrafter"/>
</dbReference>
<feature type="binding site" evidence="5">
    <location>
        <position position="264"/>
    </location>
    <ligand>
        <name>Fe cation</name>
        <dbReference type="ChEBI" id="CHEBI:24875"/>
        <note>catalytic</note>
    </ligand>
</feature>
<dbReference type="GO" id="GO:0010436">
    <property type="term" value="F:carotenoid dioxygenase activity"/>
    <property type="evidence" value="ECO:0007669"/>
    <property type="project" value="TreeGrafter"/>
</dbReference>
<comment type="similarity">
    <text evidence="1">Belongs to the carotenoid oxygenase family.</text>
</comment>
<dbReference type="AlphaFoldDB" id="A0A9D4UUF7"/>
<reference evidence="6" key="1">
    <citation type="submission" date="2021-01" db="EMBL/GenBank/DDBJ databases">
        <title>Adiantum capillus-veneris genome.</title>
        <authorList>
            <person name="Fang Y."/>
            <person name="Liao Q."/>
        </authorList>
    </citation>
    <scope>NUCLEOTIDE SEQUENCE</scope>
    <source>
        <strain evidence="6">H3</strain>
        <tissue evidence="6">Leaf</tissue>
    </source>
</reference>
<evidence type="ECO:0000256" key="4">
    <source>
        <dbReference type="ARBA" id="ARBA00023004"/>
    </source>
</evidence>
<feature type="binding site" evidence="5">
    <location>
        <position position="585"/>
    </location>
    <ligand>
        <name>Fe cation</name>
        <dbReference type="ChEBI" id="CHEBI:24875"/>
        <note>catalytic</note>
    </ligand>
</feature>
<feature type="binding site" evidence="5">
    <location>
        <position position="313"/>
    </location>
    <ligand>
        <name>Fe cation</name>
        <dbReference type="ChEBI" id="CHEBI:24875"/>
        <note>catalytic</note>
    </ligand>
</feature>
<sequence>MATVACVPFATAVAHKSKVERGALQAGIRCELAGDGHISTSSFHHRILQDTLSHSTKMITGLMNGAKNAIVQATVDTLFKDSKEVNIAFEGNFGPVDEIGSRVPLEVIDGAIPFDFPTGVYIRNGPNPQFGGKIKNSPFGRLNHHWFEGDGMLHATYFGLGGGVSYQNKYVETEGYREERKQGKQLWLNNIDGDPKAILMAYFFNQLRFNKVNKATCNTTIFTHNGRLFANAESDIPIEILPYNLESIGPWDVGKQWGRPFTSHPKIVQETGEMVIFGFSAMKPYYTTGVISADGKALIHTCDAELDIPMFSHELAITQNYDIIMYMPLTLDVTRAIQGKNLLKFDEGMQSKFGIKPRRGNASAIRWFPVESHYTFHLVNSYEEGDEVILHGCRARRSLLMGPCDMNPIEWFARGIDDTLVDESSRDPSIDGALFSTIHEWRFNLQTGLVAERDIITAQNSMEMPRINDKHLGVKYNYAYAQVVDHEASKLIGMPKYGRLAKLTLLEKHKGCNLELHDAGKDVFYSEPLFVPRPNSHIEDDGWVVTYVHNEKNNSSEIHILDAQNFSKPPVARIKLPQRVPYGFHSTFMHGLF</sequence>
<evidence type="ECO:0000256" key="1">
    <source>
        <dbReference type="ARBA" id="ARBA00006787"/>
    </source>
</evidence>
<proteinExistence type="inferred from homology"/>
<keyword evidence="3" id="KW-0560">Oxidoreductase</keyword>
<feature type="binding site" evidence="5">
    <location>
        <position position="377"/>
    </location>
    <ligand>
        <name>Fe cation</name>
        <dbReference type="ChEBI" id="CHEBI:24875"/>
        <note>catalytic</note>
    </ligand>
</feature>
<evidence type="ECO:0000256" key="2">
    <source>
        <dbReference type="ARBA" id="ARBA00022723"/>
    </source>
</evidence>
<evidence type="ECO:0000256" key="3">
    <source>
        <dbReference type="ARBA" id="ARBA00022964"/>
    </source>
</evidence>
<dbReference type="Pfam" id="PF03055">
    <property type="entry name" value="RPE65"/>
    <property type="match status" value="1"/>
</dbReference>
<dbReference type="Proteomes" id="UP000886520">
    <property type="component" value="Chromosome 10"/>
</dbReference>
<dbReference type="OrthoDB" id="1069523at2759"/>
<dbReference type="PANTHER" id="PTHR10543">
    <property type="entry name" value="BETA-CAROTENE DIOXYGENASE"/>
    <property type="match status" value="1"/>
</dbReference>
<dbReference type="GO" id="GO:0009570">
    <property type="term" value="C:chloroplast stroma"/>
    <property type="evidence" value="ECO:0007669"/>
    <property type="project" value="TreeGrafter"/>
</dbReference>
<name>A0A9D4UUF7_ADICA</name>
<evidence type="ECO:0000256" key="5">
    <source>
        <dbReference type="PIRSR" id="PIRSR604294-1"/>
    </source>
</evidence>
<keyword evidence="7" id="KW-1185">Reference proteome</keyword>
<comment type="cofactor">
    <cofactor evidence="5">
        <name>Fe(2+)</name>
        <dbReference type="ChEBI" id="CHEBI:29033"/>
    </cofactor>
    <text evidence="5">Binds 1 Fe(2+) ion per subunit.</text>
</comment>
<evidence type="ECO:0000313" key="6">
    <source>
        <dbReference type="EMBL" id="KAI5074323.1"/>
    </source>
</evidence>
<accession>A0A9D4UUF7</accession>
<dbReference type="GO" id="GO:0046872">
    <property type="term" value="F:metal ion binding"/>
    <property type="evidence" value="ECO:0007669"/>
    <property type="project" value="UniProtKB-KW"/>
</dbReference>
<dbReference type="PANTHER" id="PTHR10543:SF142">
    <property type="entry name" value="OS06G0162550 PROTEIN"/>
    <property type="match status" value="1"/>
</dbReference>
<evidence type="ECO:0008006" key="8">
    <source>
        <dbReference type="Google" id="ProtNLM"/>
    </source>
</evidence>
<comment type="caution">
    <text evidence="6">The sequence shown here is derived from an EMBL/GenBank/DDBJ whole genome shotgun (WGS) entry which is preliminary data.</text>
</comment>
<protein>
    <recommendedName>
        <fullName evidence="8">Dioxygenase</fullName>
    </recommendedName>
</protein>
<organism evidence="6 7">
    <name type="scientific">Adiantum capillus-veneris</name>
    <name type="common">Maidenhair fern</name>
    <dbReference type="NCBI Taxonomy" id="13818"/>
    <lineage>
        <taxon>Eukaryota</taxon>
        <taxon>Viridiplantae</taxon>
        <taxon>Streptophyta</taxon>
        <taxon>Embryophyta</taxon>
        <taxon>Tracheophyta</taxon>
        <taxon>Polypodiopsida</taxon>
        <taxon>Polypodiidae</taxon>
        <taxon>Polypodiales</taxon>
        <taxon>Pteridineae</taxon>
        <taxon>Pteridaceae</taxon>
        <taxon>Vittarioideae</taxon>
        <taxon>Adiantum</taxon>
    </lineage>
</organism>
<dbReference type="EMBL" id="JABFUD020000010">
    <property type="protein sequence ID" value="KAI5074323.1"/>
    <property type="molecule type" value="Genomic_DNA"/>
</dbReference>
<keyword evidence="2 5" id="KW-0479">Metal-binding</keyword>
<gene>
    <name evidence="6" type="ORF">GOP47_0010284</name>
</gene>
<dbReference type="InterPro" id="IPR004294">
    <property type="entry name" value="Carotenoid_Oase"/>
</dbReference>
<evidence type="ECO:0000313" key="7">
    <source>
        <dbReference type="Proteomes" id="UP000886520"/>
    </source>
</evidence>